<protein>
    <submittedName>
        <fullName evidence="1">Uncharacterized protein</fullName>
    </submittedName>
</protein>
<dbReference type="Proteomes" id="UP001056120">
    <property type="component" value="Linkage Group LG04"/>
</dbReference>
<evidence type="ECO:0000313" key="1">
    <source>
        <dbReference type="EMBL" id="KAI3819682.1"/>
    </source>
</evidence>
<accession>A0ACB9JH51</accession>
<evidence type="ECO:0000313" key="2">
    <source>
        <dbReference type="Proteomes" id="UP001056120"/>
    </source>
</evidence>
<proteinExistence type="predicted"/>
<reference evidence="1 2" key="2">
    <citation type="journal article" date="2022" name="Mol. Ecol. Resour.">
        <title>The genomes of chicory, endive, great burdock and yacon provide insights into Asteraceae paleo-polyploidization history and plant inulin production.</title>
        <authorList>
            <person name="Fan W."/>
            <person name="Wang S."/>
            <person name="Wang H."/>
            <person name="Wang A."/>
            <person name="Jiang F."/>
            <person name="Liu H."/>
            <person name="Zhao H."/>
            <person name="Xu D."/>
            <person name="Zhang Y."/>
        </authorList>
    </citation>
    <scope>NUCLEOTIDE SEQUENCE [LARGE SCALE GENOMIC DNA]</scope>
    <source>
        <strain evidence="2">cv. Yunnan</strain>
        <tissue evidence="1">Leaves</tissue>
    </source>
</reference>
<comment type="caution">
    <text evidence="1">The sequence shown here is derived from an EMBL/GenBank/DDBJ whole genome shotgun (WGS) entry which is preliminary data.</text>
</comment>
<keyword evidence="2" id="KW-1185">Reference proteome</keyword>
<dbReference type="EMBL" id="CM042021">
    <property type="protein sequence ID" value="KAI3819682.1"/>
    <property type="molecule type" value="Genomic_DNA"/>
</dbReference>
<name>A0ACB9JH51_9ASTR</name>
<reference evidence="2" key="1">
    <citation type="journal article" date="2022" name="Mol. Ecol. Resour.">
        <title>The genomes of chicory, endive, great burdock and yacon provide insights into Asteraceae palaeo-polyploidization history and plant inulin production.</title>
        <authorList>
            <person name="Fan W."/>
            <person name="Wang S."/>
            <person name="Wang H."/>
            <person name="Wang A."/>
            <person name="Jiang F."/>
            <person name="Liu H."/>
            <person name="Zhao H."/>
            <person name="Xu D."/>
            <person name="Zhang Y."/>
        </authorList>
    </citation>
    <scope>NUCLEOTIDE SEQUENCE [LARGE SCALE GENOMIC DNA]</scope>
    <source>
        <strain evidence="2">cv. Yunnan</strain>
    </source>
</reference>
<organism evidence="1 2">
    <name type="scientific">Smallanthus sonchifolius</name>
    <dbReference type="NCBI Taxonomy" id="185202"/>
    <lineage>
        <taxon>Eukaryota</taxon>
        <taxon>Viridiplantae</taxon>
        <taxon>Streptophyta</taxon>
        <taxon>Embryophyta</taxon>
        <taxon>Tracheophyta</taxon>
        <taxon>Spermatophyta</taxon>
        <taxon>Magnoliopsida</taxon>
        <taxon>eudicotyledons</taxon>
        <taxon>Gunneridae</taxon>
        <taxon>Pentapetalae</taxon>
        <taxon>asterids</taxon>
        <taxon>campanulids</taxon>
        <taxon>Asterales</taxon>
        <taxon>Asteraceae</taxon>
        <taxon>Asteroideae</taxon>
        <taxon>Heliantheae alliance</taxon>
        <taxon>Millerieae</taxon>
        <taxon>Smallanthus</taxon>
    </lineage>
</organism>
<gene>
    <name evidence="1" type="ORF">L1987_13529</name>
</gene>
<sequence>MPNSLSANSGLAKIQLLGHVVNEKGIHVYPSKVEAIKDQTTPITATEVRQLLGLAGCYRQFIEEISKYCSTSHYSNSKRKLCNAPILVFPEGTDDFVVYYNTSIRGLGCVLMQREKVAKDEGRYSHLYEQVSDLRKGQVLMPAHLASAQTLLPAHLASAQTSLLAHLASAHVPLPAHLASAQVPLPAHLASAQDLLCAHLASAHDLFLAKNPNFRIRV</sequence>